<organism evidence="4 5">
    <name type="scientific">Hapsidospora chrysogenum (strain ATCC 11550 / CBS 779.69 / DSM 880 / IAM 14645 / JCM 23072 / IMI 49137)</name>
    <name type="common">Acremonium chrysogenum</name>
    <dbReference type="NCBI Taxonomy" id="857340"/>
    <lineage>
        <taxon>Eukaryota</taxon>
        <taxon>Fungi</taxon>
        <taxon>Dikarya</taxon>
        <taxon>Ascomycota</taxon>
        <taxon>Pezizomycotina</taxon>
        <taxon>Sordariomycetes</taxon>
        <taxon>Hypocreomycetidae</taxon>
        <taxon>Hypocreales</taxon>
        <taxon>Bionectriaceae</taxon>
        <taxon>Hapsidospora</taxon>
    </lineage>
</organism>
<dbReference type="InterPro" id="IPR039436">
    <property type="entry name" value="Asteroid_dom"/>
</dbReference>
<feature type="domain" description="Asteroid" evidence="3">
    <location>
        <begin position="137"/>
        <end position="364"/>
    </location>
</feature>
<evidence type="ECO:0000259" key="3">
    <source>
        <dbReference type="Pfam" id="PF12813"/>
    </source>
</evidence>
<dbReference type="InterPro" id="IPR029060">
    <property type="entry name" value="PIN-like_dom_sf"/>
</dbReference>
<dbReference type="Proteomes" id="UP000029964">
    <property type="component" value="Unassembled WGS sequence"/>
</dbReference>
<evidence type="ECO:0000313" key="4">
    <source>
        <dbReference type="EMBL" id="KFH42080.1"/>
    </source>
</evidence>
<name>A0A086SY98_HAPC1</name>
<gene>
    <name evidence="4" type="ORF">ACRE_071780</name>
</gene>
<sequence>MGIPRLISTLEPFAVRGPLEGDDLVIDGPALAYHVLYICRRNRIGQPSYDLLGRTTVSWLDKLSSHSSIKAIYFDGHLPPAKLPVRMERMVKSTSQLNQFYSSCTGGRPGRHLSQGEETDIDLFTSQQPENKQLLPPSFLVPAIIDALRQTDKYGSLVHQVPGEADAFCARHVATYGGIVLTSDSDLLVHDLAEGKVIFFRDIHLIGGKSGLECLFYDPRAICRKLGIPIEDALRLGYEVSRAHHASISQITRDCKQPLADEEEYKEFCREYLHHETSPVPTTEDGTLLHLECLDPRLSELALQLGNSNLDGQDARIFLPVLIENPLLGSAWEQSTPVRQLAYTMYRWAVPGQTSSVQEYRRVNMHQQKGRAVGMLPKDDAYAAIEDLLHLMKRVRMLGKDTPLSFWLTLSLVLDIRECQDREKKSRSLRMVGQSRTVPGWSSESNVSWDLIHLTAQLQAAYYSFRILQQILSLCSETTWESISPQVWDLHKELVELPPLTEFPDTQRTVEFLGRAQEFGIMKVLGEFVNVELEPETSSRKRSKTKKRKNGDEQAEVGSKRVAKQAIHTGRNMFSLLSDE</sequence>
<dbReference type="Gene3D" id="3.40.50.1010">
    <property type="entry name" value="5'-nuclease"/>
    <property type="match status" value="1"/>
</dbReference>
<feature type="compositionally biased region" description="Basic residues" evidence="2">
    <location>
        <begin position="540"/>
        <end position="549"/>
    </location>
</feature>
<dbReference type="SUPFAM" id="SSF88723">
    <property type="entry name" value="PIN domain-like"/>
    <property type="match status" value="1"/>
</dbReference>
<comment type="caution">
    <text evidence="4">The sequence shown here is derived from an EMBL/GenBank/DDBJ whole genome shotgun (WGS) entry which is preliminary data.</text>
</comment>
<protein>
    <recommendedName>
        <fullName evidence="3">Asteroid domain-containing protein</fullName>
    </recommendedName>
</protein>
<evidence type="ECO:0000256" key="1">
    <source>
        <dbReference type="ARBA" id="ARBA00007398"/>
    </source>
</evidence>
<dbReference type="EMBL" id="JPKY01000105">
    <property type="protein sequence ID" value="KFH42080.1"/>
    <property type="molecule type" value="Genomic_DNA"/>
</dbReference>
<dbReference type="AlphaFoldDB" id="A0A086SY98"/>
<proteinExistence type="inferred from homology"/>
<feature type="region of interest" description="Disordered" evidence="2">
    <location>
        <begin position="536"/>
        <end position="562"/>
    </location>
</feature>
<dbReference type="PANTHER" id="PTHR15665">
    <property type="entry name" value="ASTEROID PROTEIN"/>
    <property type="match status" value="1"/>
</dbReference>
<dbReference type="Pfam" id="PF12813">
    <property type="entry name" value="XPG_I_2"/>
    <property type="match status" value="1"/>
</dbReference>
<reference evidence="5" key="1">
    <citation type="journal article" date="2014" name="Genome Announc.">
        <title>Genome sequence and annotation of Acremonium chrysogenum, producer of the beta-lactam antibiotic cephalosporin C.</title>
        <authorList>
            <person name="Terfehr D."/>
            <person name="Dahlmann T.A."/>
            <person name="Specht T."/>
            <person name="Zadra I."/>
            <person name="Kuernsteiner H."/>
            <person name="Kueck U."/>
        </authorList>
    </citation>
    <scope>NUCLEOTIDE SEQUENCE [LARGE SCALE GENOMIC DNA]</scope>
    <source>
        <strain evidence="5">ATCC 11550 / CBS 779.69 / DSM 880 / IAM 14645 / JCM 23072 / IMI 49137</strain>
    </source>
</reference>
<dbReference type="HOGENOM" id="CLU_016461_1_0_1"/>
<comment type="similarity">
    <text evidence="1">Belongs to the asteroid family.</text>
</comment>
<dbReference type="OrthoDB" id="5297549at2759"/>
<dbReference type="STRING" id="857340.A0A086SY98"/>
<dbReference type="InterPro" id="IPR026832">
    <property type="entry name" value="Asteroid"/>
</dbReference>
<evidence type="ECO:0000256" key="2">
    <source>
        <dbReference type="SAM" id="MobiDB-lite"/>
    </source>
</evidence>
<dbReference type="PANTHER" id="PTHR15665:SF1">
    <property type="entry name" value="PROTEIN ASTEROID HOMOLOG 1"/>
    <property type="match status" value="1"/>
</dbReference>
<keyword evidence="5" id="KW-1185">Reference proteome</keyword>
<evidence type="ECO:0000313" key="5">
    <source>
        <dbReference type="Proteomes" id="UP000029964"/>
    </source>
</evidence>
<accession>A0A086SY98</accession>